<protein>
    <submittedName>
        <fullName evidence="1">Uncharacterized protein</fullName>
    </submittedName>
</protein>
<accession>A0A5U8J827</accession>
<dbReference type="EMBL" id="AAGTPA010000014">
    <property type="protein sequence ID" value="EBR8434062.1"/>
    <property type="molecule type" value="Genomic_DNA"/>
</dbReference>
<proteinExistence type="predicted"/>
<sequence length="168" mass="19061">MNNIGISVERFQEIASLDDRLKNIQLNAIAKSHGGIMMHHHMVSEIIRTMDDLAAPLLELSQQKPTAFTDSDELEEMKRGSCAYMFNPEWANTQPGSRCQPLYSMPFPAFMLINRLQIALARMLTMHEMVMSKTNIKASFYDADCVREMNEAPIQARRVLLDIKEGAA</sequence>
<comment type="caution">
    <text evidence="1">The sequence shown here is derived from an EMBL/GenBank/DDBJ whole genome shotgun (WGS) entry which is preliminary data.</text>
</comment>
<dbReference type="AlphaFoldDB" id="A0A5U8J827"/>
<gene>
    <name evidence="1" type="ORF">DOI44_13725</name>
</gene>
<name>A0A5U8J827_SALET</name>
<evidence type="ECO:0000313" key="1">
    <source>
        <dbReference type="EMBL" id="EBR8434062.1"/>
    </source>
</evidence>
<organism evidence="1">
    <name type="scientific">Salmonella enterica subsp. enterica serovar Panama</name>
    <dbReference type="NCBI Taxonomy" id="29472"/>
    <lineage>
        <taxon>Bacteria</taxon>
        <taxon>Pseudomonadati</taxon>
        <taxon>Pseudomonadota</taxon>
        <taxon>Gammaproteobacteria</taxon>
        <taxon>Enterobacterales</taxon>
        <taxon>Enterobacteriaceae</taxon>
        <taxon>Salmonella</taxon>
    </lineage>
</organism>
<dbReference type="Proteomes" id="UP000839597">
    <property type="component" value="Unassembled WGS sequence"/>
</dbReference>
<reference evidence="1" key="1">
    <citation type="submission" date="2018-06" db="EMBL/GenBank/DDBJ databases">
        <authorList>
            <person name="Ashton P.M."/>
            <person name="Dallman T."/>
            <person name="Nair S."/>
            <person name="De Pinna E."/>
            <person name="Peters T."/>
            <person name="Grant K."/>
        </authorList>
    </citation>
    <scope>NUCLEOTIDE SEQUENCE [LARGE SCALE GENOMIC DNA]</scope>
    <source>
        <strain evidence="1">449454</strain>
    </source>
</reference>